<proteinExistence type="predicted"/>
<gene>
    <name evidence="2" type="ORF">QR680_018377</name>
</gene>
<name>A0AA39LQR3_9BILA</name>
<dbReference type="AlphaFoldDB" id="A0AA39LQR3"/>
<feature type="region of interest" description="Disordered" evidence="1">
    <location>
        <begin position="315"/>
        <end position="451"/>
    </location>
</feature>
<comment type="caution">
    <text evidence="2">The sequence shown here is derived from an EMBL/GenBank/DDBJ whole genome shotgun (WGS) entry which is preliminary data.</text>
</comment>
<keyword evidence="3" id="KW-1185">Reference proteome</keyword>
<dbReference type="Proteomes" id="UP001175271">
    <property type="component" value="Unassembled WGS sequence"/>
</dbReference>
<feature type="compositionally biased region" description="Basic and acidic residues" evidence="1">
    <location>
        <begin position="335"/>
        <end position="360"/>
    </location>
</feature>
<feature type="compositionally biased region" description="Basic and acidic residues" evidence="1">
    <location>
        <begin position="407"/>
        <end position="427"/>
    </location>
</feature>
<reference evidence="2" key="1">
    <citation type="submission" date="2023-06" db="EMBL/GenBank/DDBJ databases">
        <title>Genomic analysis of the entomopathogenic nematode Steinernema hermaphroditum.</title>
        <authorList>
            <person name="Schwarz E.M."/>
            <person name="Heppert J.K."/>
            <person name="Baniya A."/>
            <person name="Schwartz H.T."/>
            <person name="Tan C.-H."/>
            <person name="Antoshechkin I."/>
            <person name="Sternberg P.W."/>
            <person name="Goodrich-Blair H."/>
            <person name="Dillman A.R."/>
        </authorList>
    </citation>
    <scope>NUCLEOTIDE SEQUENCE</scope>
    <source>
        <strain evidence="2">PS9179</strain>
        <tissue evidence="2">Whole animal</tissue>
    </source>
</reference>
<dbReference type="EMBL" id="JAUCMV010000004">
    <property type="protein sequence ID" value="KAK0406113.1"/>
    <property type="molecule type" value="Genomic_DNA"/>
</dbReference>
<organism evidence="2 3">
    <name type="scientific">Steinernema hermaphroditum</name>
    <dbReference type="NCBI Taxonomy" id="289476"/>
    <lineage>
        <taxon>Eukaryota</taxon>
        <taxon>Metazoa</taxon>
        <taxon>Ecdysozoa</taxon>
        <taxon>Nematoda</taxon>
        <taxon>Chromadorea</taxon>
        <taxon>Rhabditida</taxon>
        <taxon>Tylenchina</taxon>
        <taxon>Panagrolaimomorpha</taxon>
        <taxon>Strongyloidoidea</taxon>
        <taxon>Steinernematidae</taxon>
        <taxon>Steinernema</taxon>
    </lineage>
</organism>
<sequence length="451" mass="49986">MKTITVFTVFGEEKNLTVPDFSKLHEIDAKRTEEGIRKKKALLGSSLDSPCEFLLLCLDHNRSFSYIPPERSPHEIASLKIPPKSVKRSKILDKVGAFELQSIGSQLNDLSTAFRRLSVNGTMNSEGANITVKRTVPFCEFSTQFPLSAVQLLRTAETQISEFSTQATMDSEDVDSKCCVTDPIVPLEAAASDHSVCSTFNTVSVTQLPSHCSTACGLETSMEQEADGSAYIFDDEGSISTALGFENRESFGYYSSESEFDDEYRFNDHVTLLRVERESLPELELPHHEEMNKLSDLKATLNEVFLHKFAMSVVSKRENGKQSPRTPQCVNGPSSKEKDSSSKDKDSSSKEKDSKSKISEPHSPLHSSAPCWDPIPPPSFPFATPTQVSRNAFGSKQHPFGTEDEECCRTRSNDKPTTRPRKYREAPEPNSTDPDEEATAIVRPPCAAPSH</sequence>
<feature type="compositionally biased region" description="Polar residues" evidence="1">
    <location>
        <begin position="321"/>
        <end position="333"/>
    </location>
</feature>
<protein>
    <submittedName>
        <fullName evidence="2">Uncharacterized protein</fullName>
    </submittedName>
</protein>
<accession>A0AA39LQR3</accession>
<evidence type="ECO:0000313" key="3">
    <source>
        <dbReference type="Proteomes" id="UP001175271"/>
    </source>
</evidence>
<evidence type="ECO:0000313" key="2">
    <source>
        <dbReference type="EMBL" id="KAK0406113.1"/>
    </source>
</evidence>
<evidence type="ECO:0000256" key="1">
    <source>
        <dbReference type="SAM" id="MobiDB-lite"/>
    </source>
</evidence>